<dbReference type="EMBL" id="KB456269">
    <property type="protein sequence ID" value="EMF09322.1"/>
    <property type="molecule type" value="Genomic_DNA"/>
</dbReference>
<name>N1QEE1_SPHMS</name>
<dbReference type="CDD" id="cd13898">
    <property type="entry name" value="CuRO_3_Abr2_like"/>
    <property type="match status" value="1"/>
</dbReference>
<keyword evidence="3 8" id="KW-0732">Signal</keyword>
<dbReference type="CDD" id="cd13850">
    <property type="entry name" value="CuRO_1_Abr2_like"/>
    <property type="match status" value="1"/>
</dbReference>
<feature type="compositionally biased region" description="Polar residues" evidence="7">
    <location>
        <begin position="452"/>
        <end position="466"/>
    </location>
</feature>
<evidence type="ECO:0000313" key="13">
    <source>
        <dbReference type="Proteomes" id="UP000016931"/>
    </source>
</evidence>
<dbReference type="GO" id="GO:0005507">
    <property type="term" value="F:copper ion binding"/>
    <property type="evidence" value="ECO:0007669"/>
    <property type="project" value="InterPro"/>
</dbReference>
<dbReference type="Gene3D" id="2.60.40.420">
    <property type="entry name" value="Cupredoxins - blue copper proteins"/>
    <property type="match status" value="3"/>
</dbReference>
<evidence type="ECO:0000256" key="3">
    <source>
        <dbReference type="ARBA" id="ARBA00022729"/>
    </source>
</evidence>
<evidence type="ECO:0000256" key="2">
    <source>
        <dbReference type="ARBA" id="ARBA00022723"/>
    </source>
</evidence>
<dbReference type="AlphaFoldDB" id="N1QEE1"/>
<feature type="domain" description="Plastocyanin-like" evidence="10">
    <location>
        <begin position="550"/>
        <end position="670"/>
    </location>
</feature>
<dbReference type="GeneID" id="27904933"/>
<evidence type="ECO:0000256" key="4">
    <source>
        <dbReference type="ARBA" id="ARBA00023002"/>
    </source>
</evidence>
<evidence type="ECO:0000256" key="7">
    <source>
        <dbReference type="SAM" id="MobiDB-lite"/>
    </source>
</evidence>
<dbReference type="SUPFAM" id="SSF49503">
    <property type="entry name" value="Cupredoxins"/>
    <property type="match status" value="3"/>
</dbReference>
<comment type="similarity">
    <text evidence="1">Belongs to the multicopper oxidase family.</text>
</comment>
<dbReference type="InterPro" id="IPR011706">
    <property type="entry name" value="Cu-oxidase_C"/>
</dbReference>
<evidence type="ECO:0000256" key="1">
    <source>
        <dbReference type="ARBA" id="ARBA00010609"/>
    </source>
</evidence>
<keyword evidence="2" id="KW-0479">Metal-binding</keyword>
<accession>N1QEE1</accession>
<evidence type="ECO:0000259" key="9">
    <source>
        <dbReference type="Pfam" id="PF00394"/>
    </source>
</evidence>
<reference evidence="12 13" key="1">
    <citation type="journal article" date="2012" name="PLoS Pathog.">
        <title>Diverse lifestyles and strategies of plant pathogenesis encoded in the genomes of eighteen Dothideomycetes fungi.</title>
        <authorList>
            <person name="Ohm R.A."/>
            <person name="Feau N."/>
            <person name="Henrissat B."/>
            <person name="Schoch C.L."/>
            <person name="Horwitz B.A."/>
            <person name="Barry K.W."/>
            <person name="Condon B.J."/>
            <person name="Copeland A.C."/>
            <person name="Dhillon B."/>
            <person name="Glaser F."/>
            <person name="Hesse C.N."/>
            <person name="Kosti I."/>
            <person name="LaButti K."/>
            <person name="Lindquist E.A."/>
            <person name="Lucas S."/>
            <person name="Salamov A.A."/>
            <person name="Bradshaw R.E."/>
            <person name="Ciuffetti L."/>
            <person name="Hamelin R.C."/>
            <person name="Kema G.H.J."/>
            <person name="Lawrence C."/>
            <person name="Scott J.A."/>
            <person name="Spatafora J.W."/>
            <person name="Turgeon B.G."/>
            <person name="de Wit P.J.G.M."/>
            <person name="Zhong S."/>
            <person name="Goodwin S.B."/>
            <person name="Grigoriev I.V."/>
        </authorList>
    </citation>
    <scope>NUCLEOTIDE SEQUENCE [LARGE SCALE GENOMIC DNA]</scope>
    <source>
        <strain evidence="12 13">SO2202</strain>
    </source>
</reference>
<feature type="signal peptide" evidence="8">
    <location>
        <begin position="1"/>
        <end position="22"/>
    </location>
</feature>
<feature type="domain" description="Plastocyanin-like" evidence="9">
    <location>
        <begin position="189"/>
        <end position="387"/>
    </location>
</feature>
<evidence type="ECO:0000256" key="5">
    <source>
        <dbReference type="ARBA" id="ARBA00023008"/>
    </source>
</evidence>
<dbReference type="PANTHER" id="PTHR11709">
    <property type="entry name" value="MULTI-COPPER OXIDASE"/>
    <property type="match status" value="1"/>
</dbReference>
<feature type="region of interest" description="Disordered" evidence="7">
    <location>
        <begin position="440"/>
        <end position="468"/>
    </location>
</feature>
<dbReference type="eggNOG" id="KOG1263">
    <property type="taxonomic scope" value="Eukaryota"/>
</dbReference>
<dbReference type="InterPro" id="IPR002355">
    <property type="entry name" value="Cu_oxidase_Cu_BS"/>
</dbReference>
<dbReference type="InterPro" id="IPR045087">
    <property type="entry name" value="Cu-oxidase_fam"/>
</dbReference>
<dbReference type="GO" id="GO:0016491">
    <property type="term" value="F:oxidoreductase activity"/>
    <property type="evidence" value="ECO:0007669"/>
    <property type="project" value="UniProtKB-KW"/>
</dbReference>
<protein>
    <submittedName>
        <fullName evidence="12">Cu-oxidase_3-domain-containing protein</fullName>
    </submittedName>
</protein>
<dbReference type="PROSITE" id="PS00079">
    <property type="entry name" value="MULTICOPPER_OXIDASE1"/>
    <property type="match status" value="1"/>
</dbReference>
<keyword evidence="5" id="KW-0186">Copper</keyword>
<dbReference type="STRING" id="692275.N1QEE1"/>
<keyword evidence="13" id="KW-1185">Reference proteome</keyword>
<feature type="domain" description="Plastocyanin-like" evidence="11">
    <location>
        <begin position="33"/>
        <end position="161"/>
    </location>
</feature>
<dbReference type="Pfam" id="PF00394">
    <property type="entry name" value="Cu-oxidase"/>
    <property type="match status" value="1"/>
</dbReference>
<dbReference type="HOGENOM" id="CLU_006504_5_0_1"/>
<dbReference type="InterPro" id="IPR008972">
    <property type="entry name" value="Cupredoxin"/>
</dbReference>
<feature type="region of interest" description="Disordered" evidence="7">
    <location>
        <begin position="396"/>
        <end position="415"/>
    </location>
</feature>
<evidence type="ECO:0000259" key="10">
    <source>
        <dbReference type="Pfam" id="PF07731"/>
    </source>
</evidence>
<dbReference type="InterPro" id="IPR011707">
    <property type="entry name" value="Cu-oxidase-like_N"/>
</dbReference>
<dbReference type="Pfam" id="PF07732">
    <property type="entry name" value="Cu-oxidase_3"/>
    <property type="match status" value="1"/>
</dbReference>
<gene>
    <name evidence="12" type="ORF">SEPMUDRAFT_158544</name>
</gene>
<dbReference type="Pfam" id="PF07731">
    <property type="entry name" value="Cu-oxidase_2"/>
    <property type="match status" value="1"/>
</dbReference>
<dbReference type="InterPro" id="IPR033138">
    <property type="entry name" value="Cu_oxidase_CS"/>
</dbReference>
<dbReference type="Proteomes" id="UP000016931">
    <property type="component" value="Unassembled WGS sequence"/>
</dbReference>
<keyword evidence="6" id="KW-0325">Glycoprotein</keyword>
<evidence type="ECO:0000256" key="8">
    <source>
        <dbReference type="SAM" id="SignalP"/>
    </source>
</evidence>
<dbReference type="PROSITE" id="PS00080">
    <property type="entry name" value="MULTICOPPER_OXIDASE2"/>
    <property type="match status" value="1"/>
</dbReference>
<evidence type="ECO:0000256" key="6">
    <source>
        <dbReference type="ARBA" id="ARBA00023180"/>
    </source>
</evidence>
<evidence type="ECO:0000313" key="12">
    <source>
        <dbReference type="EMBL" id="EMF09322.1"/>
    </source>
</evidence>
<keyword evidence="4" id="KW-0560">Oxidoreductase</keyword>
<proteinExistence type="inferred from homology"/>
<feature type="chain" id="PRO_5004110728" evidence="8">
    <location>
        <begin position="23"/>
        <end position="690"/>
    </location>
</feature>
<organism evidence="12 13">
    <name type="scientific">Sphaerulina musiva (strain SO2202)</name>
    <name type="common">Poplar stem canker fungus</name>
    <name type="synonym">Septoria musiva</name>
    <dbReference type="NCBI Taxonomy" id="692275"/>
    <lineage>
        <taxon>Eukaryota</taxon>
        <taxon>Fungi</taxon>
        <taxon>Dikarya</taxon>
        <taxon>Ascomycota</taxon>
        <taxon>Pezizomycotina</taxon>
        <taxon>Dothideomycetes</taxon>
        <taxon>Dothideomycetidae</taxon>
        <taxon>Mycosphaerellales</taxon>
        <taxon>Mycosphaerellaceae</taxon>
        <taxon>Sphaerulina</taxon>
    </lineage>
</organism>
<dbReference type="RefSeq" id="XP_016757443.1">
    <property type="nucleotide sequence ID" value="XM_016907796.1"/>
</dbReference>
<evidence type="ECO:0000259" key="11">
    <source>
        <dbReference type="Pfam" id="PF07732"/>
    </source>
</evidence>
<dbReference type="PANTHER" id="PTHR11709:SF488">
    <property type="entry name" value="LACCASE-RELATED"/>
    <property type="match status" value="1"/>
</dbReference>
<dbReference type="OrthoDB" id="2121828at2759"/>
<sequence length="690" mass="76022">MLLPHYYYYLLYLLSLGSVAHAATRRFAIEPQWGTGAPDGFTRPMILVNGTSPGPPLVVDEGDDVEFYVRNGLDQATTIHFHGIEQLDTPWSDGVAGLSQRPIEPGADWLYKWTATQYGVYWFVVTAAAATDHPSKSLHADHVQSQISDGLFGAIYIRPRSSQDRPFNSMASDPSSLNALLHAEDNPHFVMLSDWQHVTSNELMDIEDQANVDIYCAQSLLFNGVGSVQCLSREEQQAALPPPFQPLYASGGPLAGQWLTPNGCAPFNKLTQSPGQFDASRVPQQIVGCQPTRNSPYDFRVNPDDQWASFLLIGAVSILAPVISLDHHDLWVYAVDGRYIEPYRVQGLQIFSGERYSVMVQLNQPPATYTFRASHFGQNQLLSGFATVTYTSNAVSPNNDHGGSGSGSSPAHRERRSGIISPSLDLGISLNIPALGISIGKDQGQDNEHVQANDQGQAHHQGQTTEEMPGYFTYGGFPVSQDVIQLNTWNIVPFPNIPPSQTVDATHIFMMSRYQAPWLWTVTGTESYPSFPTEYAEDDPMLYNPHSVEATNRDLVVRTQNDTWVDLVLAVTDAFGPPHPMHKHSNKMYIIGQGTGNWTWNSVAEAAAAQPQNFNFYTPQFRDGAATAPSAGQPVWMVARYHVVNPGAFLLHCHIQTHLAGGMAVALLDGVEDFPPIPQEYRIDGNGMKR</sequence>
<dbReference type="OMA" id="YGAIYIH"/>
<dbReference type="InterPro" id="IPR001117">
    <property type="entry name" value="Cu-oxidase_2nd"/>
</dbReference>